<dbReference type="EMBL" id="MIKG01000029">
    <property type="protein sequence ID" value="RAO74146.1"/>
    <property type="molecule type" value="Genomic_DNA"/>
</dbReference>
<keyword evidence="2" id="KW-1133">Transmembrane helix</keyword>
<protein>
    <submittedName>
        <fullName evidence="3">Uncharacterized protein</fullName>
    </submittedName>
</protein>
<dbReference type="AlphaFoldDB" id="A0A364LEA4"/>
<feature type="compositionally biased region" description="Low complexity" evidence="1">
    <location>
        <begin position="48"/>
        <end position="98"/>
    </location>
</feature>
<evidence type="ECO:0000256" key="2">
    <source>
        <dbReference type="SAM" id="Phobius"/>
    </source>
</evidence>
<feature type="region of interest" description="Disordered" evidence="1">
    <location>
        <begin position="48"/>
        <end position="111"/>
    </location>
</feature>
<name>A0A364LEA4_TALAM</name>
<reference evidence="3 4" key="1">
    <citation type="journal article" date="2017" name="Biotechnol. Biofuels">
        <title>Differential beta-glucosidase expression as a function of carbon source availability in Talaromyces amestolkiae: a genomic and proteomic approach.</title>
        <authorList>
            <person name="de Eugenio L.I."/>
            <person name="Mendez-Liter J.A."/>
            <person name="Nieto-Dominguez M."/>
            <person name="Alonso L."/>
            <person name="Gil-Munoz J."/>
            <person name="Barriuso J."/>
            <person name="Prieto A."/>
            <person name="Martinez M.J."/>
        </authorList>
    </citation>
    <scope>NUCLEOTIDE SEQUENCE [LARGE SCALE GENOMIC DNA]</scope>
    <source>
        <strain evidence="3 4">CIB</strain>
    </source>
</reference>
<keyword evidence="2" id="KW-0472">Membrane</keyword>
<proteinExistence type="predicted"/>
<dbReference type="GeneID" id="63799372"/>
<gene>
    <name evidence="3" type="ORF">BHQ10_010158</name>
</gene>
<feature type="compositionally biased region" description="Polar residues" evidence="1">
    <location>
        <begin position="152"/>
        <end position="164"/>
    </location>
</feature>
<feature type="region of interest" description="Disordered" evidence="1">
    <location>
        <begin position="306"/>
        <end position="333"/>
    </location>
</feature>
<feature type="compositionally biased region" description="Polar residues" evidence="1">
    <location>
        <begin position="99"/>
        <end position="111"/>
    </location>
</feature>
<sequence length="333" mass="34914">MNATANPTAPIQSTKLSDDLPTCADGCCPFGYTCAKNTTCVLDTSTSTTTATGSASTAATSAATTKPTATATSTISISDTAPTTSTASSATGTPTSTSVFSSNSTQTETSTKCPQFPATAVVAGFFPGAVAGALAAAMIMMCRRRRDKQSRESTLQKTHRSSGGTIVGISDPIPDDENGSFRTDFLLQRKLSGRYPQPGTVARSKSMMRRTGTRVKSIFIGRNSSAAASPQWNTATPPMPPMPAMPAMPGVSDRPFTPPNQTGRLAVGPRQPSTESIKVYSPPNMLGISSLNQDRNTTFSEVMEKAGFQNARGEPSYRVNETPVQGDSPQRKK</sequence>
<dbReference type="Proteomes" id="UP000249363">
    <property type="component" value="Unassembled WGS sequence"/>
</dbReference>
<evidence type="ECO:0000313" key="4">
    <source>
        <dbReference type="Proteomes" id="UP000249363"/>
    </source>
</evidence>
<keyword evidence="2" id="KW-0812">Transmembrane</keyword>
<feature type="compositionally biased region" description="Polar residues" evidence="1">
    <location>
        <begin position="322"/>
        <end position="333"/>
    </location>
</feature>
<feature type="region of interest" description="Disordered" evidence="1">
    <location>
        <begin position="263"/>
        <end position="293"/>
    </location>
</feature>
<feature type="transmembrane region" description="Helical" evidence="2">
    <location>
        <begin position="116"/>
        <end position="141"/>
    </location>
</feature>
<accession>A0A364LEA4</accession>
<evidence type="ECO:0000313" key="3">
    <source>
        <dbReference type="EMBL" id="RAO74146.1"/>
    </source>
</evidence>
<feature type="region of interest" description="Disordered" evidence="1">
    <location>
        <begin position="147"/>
        <end position="178"/>
    </location>
</feature>
<organism evidence="3 4">
    <name type="scientific">Talaromyces amestolkiae</name>
    <dbReference type="NCBI Taxonomy" id="1196081"/>
    <lineage>
        <taxon>Eukaryota</taxon>
        <taxon>Fungi</taxon>
        <taxon>Dikarya</taxon>
        <taxon>Ascomycota</taxon>
        <taxon>Pezizomycotina</taxon>
        <taxon>Eurotiomycetes</taxon>
        <taxon>Eurotiomycetidae</taxon>
        <taxon>Eurotiales</taxon>
        <taxon>Trichocomaceae</taxon>
        <taxon>Talaromyces</taxon>
        <taxon>Talaromyces sect. Talaromyces</taxon>
    </lineage>
</organism>
<dbReference type="OrthoDB" id="5338512at2759"/>
<evidence type="ECO:0000256" key="1">
    <source>
        <dbReference type="SAM" id="MobiDB-lite"/>
    </source>
</evidence>
<dbReference type="RefSeq" id="XP_040738660.1">
    <property type="nucleotide sequence ID" value="XM_040872757.1"/>
</dbReference>
<keyword evidence="4" id="KW-1185">Reference proteome</keyword>
<dbReference type="STRING" id="1196081.A0A364LEA4"/>
<comment type="caution">
    <text evidence="3">The sequence shown here is derived from an EMBL/GenBank/DDBJ whole genome shotgun (WGS) entry which is preliminary data.</text>
</comment>